<dbReference type="STRING" id="1293911.H710_00316"/>
<accession>A0A072R822</accession>
<dbReference type="EMBL" id="ASIV01000001">
    <property type="protein sequence ID" value="KEG21367.1"/>
    <property type="molecule type" value="Genomic_DNA"/>
</dbReference>
<dbReference type="Pfam" id="PF04390">
    <property type="entry name" value="LptE"/>
    <property type="match status" value="1"/>
</dbReference>
<comment type="caution">
    <text evidence="1">The sequence shown here is derived from an EMBL/GenBank/DDBJ whole genome shotgun (WGS) entry which is preliminary data.</text>
</comment>
<dbReference type="AlphaFoldDB" id="A0A072R822"/>
<dbReference type="GO" id="GO:0019867">
    <property type="term" value="C:outer membrane"/>
    <property type="evidence" value="ECO:0007669"/>
    <property type="project" value="InterPro"/>
</dbReference>
<proteinExistence type="predicted"/>
<gene>
    <name evidence="1" type="ORF">H710_00316</name>
</gene>
<evidence type="ECO:0008006" key="3">
    <source>
        <dbReference type="Google" id="ProtNLM"/>
    </source>
</evidence>
<dbReference type="Proteomes" id="UP000031740">
    <property type="component" value="Unassembled WGS sequence"/>
</dbReference>
<dbReference type="InterPro" id="IPR007485">
    <property type="entry name" value="LPS_assembly_LptE"/>
</dbReference>
<dbReference type="GO" id="GO:0043165">
    <property type="term" value="P:Gram-negative-bacterium-type cell outer membrane assembly"/>
    <property type="evidence" value="ECO:0007669"/>
    <property type="project" value="InterPro"/>
</dbReference>
<sequence length="192" mass="21347">MLFFNRLSCVVCTFMLALLCGCTIEPLYRQAPQSLTAMGFGFAGRAEEVPSGLAAKLAMIVVDEPSDRFNQMVRNHLLFLMHGGGEKPATPKYQLSLHTSVMTHTSLPVESDPRTGRTWRFSVGTVVSRASYSLKDMKDNVIAQGKGTMRASFDRPHQEYATLQAEKDAEKRVATELAEQIFMRLAKDLAKL</sequence>
<dbReference type="Gene3D" id="3.30.160.150">
    <property type="entry name" value="Lipoprotein like domain"/>
    <property type="match status" value="1"/>
</dbReference>
<protein>
    <recommendedName>
        <fullName evidence="3">LPS-assembly lipoprotein</fullName>
    </recommendedName>
</protein>
<organism evidence="1 2">
    <name type="scientific">Bartonella bacilliformis Ver097</name>
    <dbReference type="NCBI Taxonomy" id="1293911"/>
    <lineage>
        <taxon>Bacteria</taxon>
        <taxon>Pseudomonadati</taxon>
        <taxon>Pseudomonadota</taxon>
        <taxon>Alphaproteobacteria</taxon>
        <taxon>Hyphomicrobiales</taxon>
        <taxon>Bartonellaceae</taxon>
        <taxon>Bartonella</taxon>
    </lineage>
</organism>
<evidence type="ECO:0000313" key="1">
    <source>
        <dbReference type="EMBL" id="KEG21367.1"/>
    </source>
</evidence>
<evidence type="ECO:0000313" key="2">
    <source>
        <dbReference type="Proteomes" id="UP000031740"/>
    </source>
</evidence>
<dbReference type="HOGENOM" id="CLU_117986_1_0_5"/>
<dbReference type="PATRIC" id="fig|1293911.3.peg.328"/>
<reference evidence="1 2" key="1">
    <citation type="submission" date="2013-04" db="EMBL/GenBank/DDBJ databases">
        <title>The Genome Sequence of Bartonella bacilliformis Ver097.</title>
        <authorList>
            <consortium name="The Broad Institute Genomics Platform"/>
            <consortium name="The Broad Institute Genome Sequencing Center for Infectious Disease"/>
            <person name="Feldgarden M."/>
            <person name="Kirby J."/>
            <person name="Birtles R."/>
            <person name="Dasch G."/>
            <person name="Hendrix L."/>
            <person name="Koehler J."/>
            <person name="Walker B."/>
            <person name="Young S.K."/>
            <person name="Zeng Q."/>
            <person name="Gargeya S."/>
            <person name="Fitzgerald M."/>
            <person name="Haas B."/>
            <person name="Abouelleil A."/>
            <person name="Allen A.W."/>
            <person name="Alvarado L."/>
            <person name="Arachchi H.M."/>
            <person name="Berlin A.M."/>
            <person name="Chapman S.B."/>
            <person name="Gainer-Dewar J."/>
            <person name="Goldberg J."/>
            <person name="Griggs A."/>
            <person name="Gujja S."/>
            <person name="Hansen M."/>
            <person name="Howarth C."/>
            <person name="Imamovic A."/>
            <person name="Ireland A."/>
            <person name="Larimer J."/>
            <person name="McCowan C."/>
            <person name="Murphy C."/>
            <person name="Pearson M."/>
            <person name="Poon T.W."/>
            <person name="Priest M."/>
            <person name="Roberts A."/>
            <person name="Saif S."/>
            <person name="Shea T."/>
            <person name="Sisk P."/>
            <person name="Sykes S."/>
            <person name="Wortman J."/>
            <person name="Nusbaum C."/>
            <person name="Birren B."/>
        </authorList>
    </citation>
    <scope>NUCLEOTIDE SEQUENCE [LARGE SCALE GENOMIC DNA]</scope>
    <source>
        <strain evidence="1 2">Ver097</strain>
    </source>
</reference>
<dbReference type="PROSITE" id="PS51257">
    <property type="entry name" value="PROKAR_LIPOPROTEIN"/>
    <property type="match status" value="1"/>
</dbReference>
<dbReference type="RefSeq" id="WP_041849100.1">
    <property type="nucleotide sequence ID" value="NZ_KL503802.1"/>
</dbReference>
<name>A0A072R822_BARBA</name>